<dbReference type="PANTHER" id="PTHR35368:SF1">
    <property type="entry name" value="HYDROPEROXIDE REDUCTASE"/>
    <property type="match status" value="1"/>
</dbReference>
<dbReference type="STRING" id="1848.SAMN05443637_103173"/>
<dbReference type="InterPro" id="IPR052924">
    <property type="entry name" value="OsmC/Ohr_hydroprdx_reductase"/>
</dbReference>
<evidence type="ECO:0000313" key="1">
    <source>
        <dbReference type="EMBL" id="SHK16753.1"/>
    </source>
</evidence>
<evidence type="ECO:0000313" key="2">
    <source>
        <dbReference type="Proteomes" id="UP000184363"/>
    </source>
</evidence>
<proteinExistence type="predicted"/>
<dbReference type="RefSeq" id="WP_073455711.1">
    <property type="nucleotide sequence ID" value="NZ_FRAP01000003.1"/>
</dbReference>
<organism evidence="1 2">
    <name type="scientific">Pseudonocardia thermophila</name>
    <dbReference type="NCBI Taxonomy" id="1848"/>
    <lineage>
        <taxon>Bacteria</taxon>
        <taxon>Bacillati</taxon>
        <taxon>Actinomycetota</taxon>
        <taxon>Actinomycetes</taxon>
        <taxon>Pseudonocardiales</taxon>
        <taxon>Pseudonocardiaceae</taxon>
        <taxon>Pseudonocardia</taxon>
    </lineage>
</organism>
<sequence length="187" mass="19890">MTSTETPTVDNGVNVGALLDARKALADAPEAAQFQWRAETEWIKGTHSRGTVRTFRGLGAEQEHVSTFTFDADHPEQFAAEDQGATPVEIVLVGLGACLTAGIASVAQLRNIQLRSVKATVTGEHDILGILGGDPEVPNRFTSIKVHFDVDADATPDEIAALVAQSQKRSAVYDTLTNPVPVSVDVN</sequence>
<keyword evidence="2" id="KW-1185">Reference proteome</keyword>
<dbReference type="Proteomes" id="UP000184363">
    <property type="component" value="Unassembled WGS sequence"/>
</dbReference>
<dbReference type="InterPro" id="IPR015946">
    <property type="entry name" value="KH_dom-like_a/b"/>
</dbReference>
<gene>
    <name evidence="1" type="ORF">SAMN05443637_103173</name>
</gene>
<protein>
    <submittedName>
        <fullName evidence="1">Uncharacterized OsmC-related protein</fullName>
    </submittedName>
</protein>
<accession>A0A1M6Q9I6</accession>
<reference evidence="1 2" key="1">
    <citation type="submission" date="2016-11" db="EMBL/GenBank/DDBJ databases">
        <authorList>
            <person name="Jaros S."/>
            <person name="Januszkiewicz K."/>
            <person name="Wedrychowicz H."/>
        </authorList>
    </citation>
    <scope>NUCLEOTIDE SEQUENCE [LARGE SCALE GENOMIC DNA]</scope>
    <source>
        <strain evidence="1 2">DSM 43832</strain>
    </source>
</reference>
<dbReference type="PANTHER" id="PTHR35368">
    <property type="entry name" value="HYDROPEROXIDE REDUCTASE"/>
    <property type="match status" value="1"/>
</dbReference>
<dbReference type="OrthoDB" id="9811389at2"/>
<dbReference type="SUPFAM" id="SSF82784">
    <property type="entry name" value="OsmC-like"/>
    <property type="match status" value="1"/>
</dbReference>
<dbReference type="AlphaFoldDB" id="A0A1M6Q9I6"/>
<dbReference type="InterPro" id="IPR036102">
    <property type="entry name" value="OsmC/Ohrsf"/>
</dbReference>
<dbReference type="Pfam" id="PF02566">
    <property type="entry name" value="OsmC"/>
    <property type="match status" value="1"/>
</dbReference>
<dbReference type="Gene3D" id="3.30.300.20">
    <property type="match status" value="1"/>
</dbReference>
<dbReference type="EMBL" id="FRAP01000003">
    <property type="protein sequence ID" value="SHK16753.1"/>
    <property type="molecule type" value="Genomic_DNA"/>
</dbReference>
<name>A0A1M6Q9I6_PSETH</name>
<dbReference type="InterPro" id="IPR003718">
    <property type="entry name" value="OsmC/Ohr_fam"/>
</dbReference>